<keyword evidence="11" id="KW-0472">Membrane</keyword>
<evidence type="ECO:0000256" key="10">
    <source>
        <dbReference type="SAM" id="MobiDB-lite"/>
    </source>
</evidence>
<keyword evidence="7 14" id="KW-0418">Kinase</keyword>
<evidence type="ECO:0000256" key="9">
    <source>
        <dbReference type="ARBA" id="ARBA00023012"/>
    </source>
</evidence>
<dbReference type="Pfam" id="PF02518">
    <property type="entry name" value="HATPase_c"/>
    <property type="match status" value="1"/>
</dbReference>
<evidence type="ECO:0000259" key="12">
    <source>
        <dbReference type="PROSITE" id="PS50109"/>
    </source>
</evidence>
<dbReference type="RefSeq" id="WP_344744919.1">
    <property type="nucleotide sequence ID" value="NZ_BAAAWW010000054.1"/>
</dbReference>
<dbReference type="InterPro" id="IPR005467">
    <property type="entry name" value="His_kinase_dom"/>
</dbReference>
<evidence type="ECO:0000256" key="11">
    <source>
        <dbReference type="SAM" id="Phobius"/>
    </source>
</evidence>
<dbReference type="Proteomes" id="UP001589610">
    <property type="component" value="Unassembled WGS sequence"/>
</dbReference>
<reference evidence="14 15" key="1">
    <citation type="submission" date="2024-09" db="EMBL/GenBank/DDBJ databases">
        <authorList>
            <person name="Sun Q."/>
            <person name="Mori K."/>
        </authorList>
    </citation>
    <scope>NUCLEOTIDE SEQUENCE [LARGE SCALE GENOMIC DNA]</scope>
    <source>
        <strain evidence="14 15">JCM 3028</strain>
    </source>
</reference>
<proteinExistence type="predicted"/>
<keyword evidence="6 11" id="KW-0812">Transmembrane</keyword>
<dbReference type="SMART" id="SM00304">
    <property type="entry name" value="HAMP"/>
    <property type="match status" value="1"/>
</dbReference>
<keyword evidence="8 11" id="KW-1133">Transmembrane helix</keyword>
<evidence type="ECO:0000256" key="8">
    <source>
        <dbReference type="ARBA" id="ARBA00022989"/>
    </source>
</evidence>
<dbReference type="InterPro" id="IPR003660">
    <property type="entry name" value="HAMP_dom"/>
</dbReference>
<dbReference type="PANTHER" id="PTHR45436">
    <property type="entry name" value="SENSOR HISTIDINE KINASE YKOH"/>
    <property type="match status" value="1"/>
</dbReference>
<feature type="region of interest" description="Disordered" evidence="10">
    <location>
        <begin position="412"/>
        <end position="457"/>
    </location>
</feature>
<dbReference type="CDD" id="cd06225">
    <property type="entry name" value="HAMP"/>
    <property type="match status" value="1"/>
</dbReference>
<dbReference type="Gene3D" id="6.10.340.10">
    <property type="match status" value="1"/>
</dbReference>
<dbReference type="PROSITE" id="PS50885">
    <property type="entry name" value="HAMP"/>
    <property type="match status" value="1"/>
</dbReference>
<organism evidence="14 15">
    <name type="scientific">Streptosporangium vulgare</name>
    <dbReference type="NCBI Taxonomy" id="46190"/>
    <lineage>
        <taxon>Bacteria</taxon>
        <taxon>Bacillati</taxon>
        <taxon>Actinomycetota</taxon>
        <taxon>Actinomycetes</taxon>
        <taxon>Streptosporangiales</taxon>
        <taxon>Streptosporangiaceae</taxon>
        <taxon>Streptosporangium</taxon>
    </lineage>
</organism>
<evidence type="ECO:0000313" key="15">
    <source>
        <dbReference type="Proteomes" id="UP001589610"/>
    </source>
</evidence>
<keyword evidence="5" id="KW-0808">Transferase</keyword>
<evidence type="ECO:0000256" key="7">
    <source>
        <dbReference type="ARBA" id="ARBA00022777"/>
    </source>
</evidence>
<keyword evidence="9" id="KW-0902">Two-component regulatory system</keyword>
<evidence type="ECO:0000256" key="2">
    <source>
        <dbReference type="ARBA" id="ARBA00004236"/>
    </source>
</evidence>
<dbReference type="InterPro" id="IPR003594">
    <property type="entry name" value="HATPase_dom"/>
</dbReference>
<comment type="catalytic activity">
    <reaction evidence="1">
        <text>ATP + protein L-histidine = ADP + protein N-phospho-L-histidine.</text>
        <dbReference type="EC" id="2.7.13.3"/>
    </reaction>
</comment>
<evidence type="ECO:0000256" key="1">
    <source>
        <dbReference type="ARBA" id="ARBA00000085"/>
    </source>
</evidence>
<feature type="compositionally biased region" description="Gly residues" evidence="10">
    <location>
        <begin position="308"/>
        <end position="336"/>
    </location>
</feature>
<dbReference type="InterPro" id="IPR036890">
    <property type="entry name" value="HATPase_C_sf"/>
</dbReference>
<dbReference type="EMBL" id="JBHMBS010000006">
    <property type="protein sequence ID" value="MFB9676778.1"/>
    <property type="molecule type" value="Genomic_DNA"/>
</dbReference>
<evidence type="ECO:0000256" key="3">
    <source>
        <dbReference type="ARBA" id="ARBA00012438"/>
    </source>
</evidence>
<evidence type="ECO:0000313" key="14">
    <source>
        <dbReference type="EMBL" id="MFB9676778.1"/>
    </source>
</evidence>
<evidence type="ECO:0000256" key="4">
    <source>
        <dbReference type="ARBA" id="ARBA00022553"/>
    </source>
</evidence>
<dbReference type="SUPFAM" id="SSF47384">
    <property type="entry name" value="Homodimeric domain of signal transducing histidine kinase"/>
    <property type="match status" value="1"/>
</dbReference>
<comment type="subcellular location">
    <subcellularLocation>
        <location evidence="2">Cell membrane</location>
    </subcellularLocation>
</comment>
<accession>A0ABV5TCF2</accession>
<dbReference type="InterPro" id="IPR036097">
    <property type="entry name" value="HisK_dim/P_sf"/>
</dbReference>
<dbReference type="GO" id="GO:0016301">
    <property type="term" value="F:kinase activity"/>
    <property type="evidence" value="ECO:0007669"/>
    <property type="project" value="UniProtKB-KW"/>
</dbReference>
<dbReference type="Pfam" id="PF00672">
    <property type="entry name" value="HAMP"/>
    <property type="match status" value="1"/>
</dbReference>
<feature type="transmembrane region" description="Helical" evidence="11">
    <location>
        <begin position="87"/>
        <end position="110"/>
    </location>
</feature>
<feature type="region of interest" description="Disordered" evidence="10">
    <location>
        <begin position="304"/>
        <end position="337"/>
    </location>
</feature>
<evidence type="ECO:0000259" key="13">
    <source>
        <dbReference type="PROSITE" id="PS50885"/>
    </source>
</evidence>
<gene>
    <name evidence="14" type="ORF">ACFFRH_14925</name>
</gene>
<dbReference type="InterPro" id="IPR050428">
    <property type="entry name" value="TCS_sensor_his_kinase"/>
</dbReference>
<dbReference type="SMART" id="SM00388">
    <property type="entry name" value="HisKA"/>
    <property type="match status" value="1"/>
</dbReference>
<feature type="transmembrane region" description="Helical" evidence="11">
    <location>
        <begin position="20"/>
        <end position="41"/>
    </location>
</feature>
<evidence type="ECO:0000256" key="5">
    <source>
        <dbReference type="ARBA" id="ARBA00022679"/>
    </source>
</evidence>
<keyword evidence="15" id="KW-1185">Reference proteome</keyword>
<sequence>MSKPRGPARPRRTVRQRFTILYAALFLLSGLGLLALTNLLVTGVSVTDPVPGQTSPVQPPGLARAQERVHQLEAQLSDAQAVQSRQLLVGSVIALVVMAAISFLLGRAVAGRVLRPLRTITAATRRISAENLHERLDAPGPADEVKDLADTIDGLLERLEASFAAQRRFVANASHELRTPLTTMRASLDVAVAKPEPVPPQTLALADRLRAELDRVDGLLEGFLDLARAQHGELHGRVPVALGSLVSESLAARATDIAKRDLTVEARVQEAAWTRGNPPLLSRMVNNVIDNAVVHNRHGGAIRLTTGTGAGSGIGTGSGSSTGNETGKGNGNGSSTGIGTDSVWLVVETDGPVLDPAQVVRLAEPFRRLAADRTGSETGAGLGLSIVAAVVGAHDGVLDLHARPEGGLRVTVSLPREPEPEGGSRLTVSLPREPEPEGGSRVTVSPPPEPEPEGVAP</sequence>
<dbReference type="EC" id="2.7.13.3" evidence="3"/>
<dbReference type="SUPFAM" id="SSF55874">
    <property type="entry name" value="ATPase domain of HSP90 chaperone/DNA topoisomerase II/histidine kinase"/>
    <property type="match status" value="1"/>
</dbReference>
<name>A0ABV5TCF2_9ACTN</name>
<dbReference type="SUPFAM" id="SSF158472">
    <property type="entry name" value="HAMP domain-like"/>
    <property type="match status" value="1"/>
</dbReference>
<dbReference type="CDD" id="cd00082">
    <property type="entry name" value="HisKA"/>
    <property type="match status" value="1"/>
</dbReference>
<dbReference type="Pfam" id="PF00512">
    <property type="entry name" value="HisKA"/>
    <property type="match status" value="1"/>
</dbReference>
<comment type="caution">
    <text evidence="14">The sequence shown here is derived from an EMBL/GenBank/DDBJ whole genome shotgun (WGS) entry which is preliminary data.</text>
</comment>
<dbReference type="PROSITE" id="PS50109">
    <property type="entry name" value="HIS_KIN"/>
    <property type="match status" value="1"/>
</dbReference>
<protein>
    <recommendedName>
        <fullName evidence="3">histidine kinase</fullName>
        <ecNumber evidence="3">2.7.13.3</ecNumber>
    </recommendedName>
</protein>
<keyword evidence="4" id="KW-0597">Phosphoprotein</keyword>
<dbReference type="Gene3D" id="3.30.565.10">
    <property type="entry name" value="Histidine kinase-like ATPase, C-terminal domain"/>
    <property type="match status" value="1"/>
</dbReference>
<dbReference type="PANTHER" id="PTHR45436:SF5">
    <property type="entry name" value="SENSOR HISTIDINE KINASE TRCS"/>
    <property type="match status" value="1"/>
</dbReference>
<dbReference type="InterPro" id="IPR003661">
    <property type="entry name" value="HisK_dim/P_dom"/>
</dbReference>
<dbReference type="Gene3D" id="1.10.287.130">
    <property type="match status" value="1"/>
</dbReference>
<feature type="domain" description="HAMP" evidence="13">
    <location>
        <begin position="111"/>
        <end position="164"/>
    </location>
</feature>
<dbReference type="SMART" id="SM00387">
    <property type="entry name" value="HATPase_c"/>
    <property type="match status" value="1"/>
</dbReference>
<feature type="domain" description="Histidine kinase" evidence="12">
    <location>
        <begin position="172"/>
        <end position="418"/>
    </location>
</feature>
<evidence type="ECO:0000256" key="6">
    <source>
        <dbReference type="ARBA" id="ARBA00022692"/>
    </source>
</evidence>